<dbReference type="Pfam" id="PF11456">
    <property type="entry name" value="DUF3019"/>
    <property type="match status" value="1"/>
</dbReference>
<dbReference type="InterPro" id="IPR021559">
    <property type="entry name" value="DUF3019"/>
</dbReference>
<accession>A0A4U1B477</accession>
<organism evidence="1 2">
    <name type="scientific">Thalassotalea mangrovi</name>
    <dbReference type="NCBI Taxonomy" id="2572245"/>
    <lineage>
        <taxon>Bacteria</taxon>
        <taxon>Pseudomonadati</taxon>
        <taxon>Pseudomonadota</taxon>
        <taxon>Gammaproteobacteria</taxon>
        <taxon>Alteromonadales</taxon>
        <taxon>Colwelliaceae</taxon>
        <taxon>Thalassotalea</taxon>
    </lineage>
</organism>
<dbReference type="OrthoDB" id="9825962at2"/>
<protein>
    <submittedName>
        <fullName evidence="1">DUF3019 domain-containing protein</fullName>
    </submittedName>
</protein>
<dbReference type="AlphaFoldDB" id="A0A4U1B477"/>
<evidence type="ECO:0000313" key="1">
    <source>
        <dbReference type="EMBL" id="TKB44486.1"/>
    </source>
</evidence>
<comment type="caution">
    <text evidence="1">The sequence shown here is derived from an EMBL/GenBank/DDBJ whole genome shotgun (WGS) entry which is preliminary data.</text>
</comment>
<gene>
    <name evidence="1" type="ORF">E8M12_11380</name>
</gene>
<reference evidence="1 2" key="1">
    <citation type="submission" date="2019-04" db="EMBL/GenBank/DDBJ databases">
        <title>Thalassotalea guangxiensis sp. nov., isolated from sediment of the coastal wetland.</title>
        <authorList>
            <person name="Zheng S."/>
            <person name="Zhang D."/>
        </authorList>
    </citation>
    <scope>NUCLEOTIDE SEQUENCE [LARGE SCALE GENOMIC DNA]</scope>
    <source>
        <strain evidence="1 2">ZS-4</strain>
    </source>
</reference>
<keyword evidence="2" id="KW-1185">Reference proteome</keyword>
<dbReference type="EMBL" id="SWDB01000028">
    <property type="protein sequence ID" value="TKB44486.1"/>
    <property type="molecule type" value="Genomic_DNA"/>
</dbReference>
<proteinExistence type="predicted"/>
<dbReference type="Proteomes" id="UP000307999">
    <property type="component" value="Unassembled WGS sequence"/>
</dbReference>
<evidence type="ECO:0000313" key="2">
    <source>
        <dbReference type="Proteomes" id="UP000307999"/>
    </source>
</evidence>
<sequence length="154" mass="18353">MRAHCWSSNIYILSLRDLPGAFRMGRLVKQSTTYLIALLVLGSQWVYAQQPRQYFEISPNRCLSKDDQCRLTTNLSWHVNDHFQVCLKIYERQVRIFCDLPASMEKYSLELLSHEDIRIDITNREQTKLLATQRIEILHVNERNPRRRIAWSIF</sequence>
<name>A0A4U1B477_9GAMM</name>